<reference evidence="2" key="1">
    <citation type="journal article" date="2015" name="Nat. Genet.">
        <title>The genome and transcriptome of the zoonotic hookworm Ancylostoma ceylanicum identify infection-specific gene families.</title>
        <authorList>
            <person name="Schwarz E.M."/>
            <person name="Hu Y."/>
            <person name="Antoshechkin I."/>
            <person name="Miller M.M."/>
            <person name="Sternberg P.W."/>
            <person name="Aroian R.V."/>
        </authorList>
    </citation>
    <scope>NUCLEOTIDE SEQUENCE</scope>
    <source>
        <strain evidence="2">HY135</strain>
    </source>
</reference>
<evidence type="ECO:0000313" key="1">
    <source>
        <dbReference type="EMBL" id="EYC33559.1"/>
    </source>
</evidence>
<sequence length="88" mass="10292">MMRRNRERILCARLSRRQNQEHSCSTRNSPLLFLRCISSPSTQNLIFLAVFCYCLSRIVDITTSYKTGFEQLAIRVCNLYCMLPPLTQ</sequence>
<keyword evidence="2" id="KW-1185">Reference proteome</keyword>
<name>A0A016W173_9BILA</name>
<evidence type="ECO:0000313" key="2">
    <source>
        <dbReference type="Proteomes" id="UP000024635"/>
    </source>
</evidence>
<dbReference type="AlphaFoldDB" id="A0A016W173"/>
<accession>A0A016W173</accession>
<comment type="caution">
    <text evidence="1">The sequence shown here is derived from an EMBL/GenBank/DDBJ whole genome shotgun (WGS) entry which is preliminary data.</text>
</comment>
<gene>
    <name evidence="1" type="primary">Acey_s0002.g861</name>
    <name evidence="1" type="ORF">Y032_0002g861</name>
</gene>
<organism evidence="1 2">
    <name type="scientific">Ancylostoma ceylanicum</name>
    <dbReference type="NCBI Taxonomy" id="53326"/>
    <lineage>
        <taxon>Eukaryota</taxon>
        <taxon>Metazoa</taxon>
        <taxon>Ecdysozoa</taxon>
        <taxon>Nematoda</taxon>
        <taxon>Chromadorea</taxon>
        <taxon>Rhabditida</taxon>
        <taxon>Rhabditina</taxon>
        <taxon>Rhabditomorpha</taxon>
        <taxon>Strongyloidea</taxon>
        <taxon>Ancylostomatidae</taxon>
        <taxon>Ancylostomatinae</taxon>
        <taxon>Ancylostoma</taxon>
    </lineage>
</organism>
<dbReference type="EMBL" id="JARK01001338">
    <property type="protein sequence ID" value="EYC33559.1"/>
    <property type="molecule type" value="Genomic_DNA"/>
</dbReference>
<dbReference type="Proteomes" id="UP000024635">
    <property type="component" value="Unassembled WGS sequence"/>
</dbReference>
<proteinExistence type="predicted"/>
<protein>
    <submittedName>
        <fullName evidence="1">Uncharacterized protein</fullName>
    </submittedName>
</protein>